<evidence type="ECO:0000313" key="9">
    <source>
        <dbReference type="Proteomes" id="UP000579136"/>
    </source>
</evidence>
<dbReference type="GO" id="GO:0003735">
    <property type="term" value="F:structural constituent of ribosome"/>
    <property type="evidence" value="ECO:0007669"/>
    <property type="project" value="InterPro"/>
</dbReference>
<dbReference type="InterPro" id="IPR013005">
    <property type="entry name" value="Ribosomal_uL4-like"/>
</dbReference>
<feature type="region of interest" description="Disordered" evidence="7">
    <location>
        <begin position="45"/>
        <end position="99"/>
    </location>
</feature>
<dbReference type="Gene3D" id="3.40.1370.10">
    <property type="match status" value="1"/>
</dbReference>
<accession>A0A9Q2CXK9</accession>
<comment type="subunit">
    <text evidence="2 6">Part of the 50S ribosomal subunit.</text>
</comment>
<keyword evidence="4 6" id="KW-0687">Ribonucleoprotein</keyword>
<dbReference type="PANTHER" id="PTHR10746">
    <property type="entry name" value="50S RIBOSOMAL PROTEIN L4"/>
    <property type="match status" value="1"/>
</dbReference>
<evidence type="ECO:0000256" key="2">
    <source>
        <dbReference type="ARBA" id="ARBA00011838"/>
    </source>
</evidence>
<dbReference type="AlphaFoldDB" id="A0A9Q2CXK9"/>
<dbReference type="SUPFAM" id="SSF52166">
    <property type="entry name" value="Ribosomal protein L4"/>
    <property type="match status" value="1"/>
</dbReference>
<dbReference type="EMBL" id="JACHHF010000002">
    <property type="protein sequence ID" value="MBB5175566.1"/>
    <property type="molecule type" value="Genomic_DNA"/>
</dbReference>
<comment type="similarity">
    <text evidence="1 6">Belongs to the universal ribosomal protein uL4 family.</text>
</comment>
<keyword evidence="9" id="KW-1185">Reference proteome</keyword>
<keyword evidence="6" id="KW-0699">rRNA-binding</keyword>
<name>A0A9Q2CXK9_9STAP</name>
<evidence type="ECO:0000313" key="8">
    <source>
        <dbReference type="EMBL" id="MBB5175566.1"/>
    </source>
</evidence>
<dbReference type="GO" id="GO:0006412">
    <property type="term" value="P:translation"/>
    <property type="evidence" value="ECO:0007669"/>
    <property type="project" value="UniProtKB-UniRule"/>
</dbReference>
<evidence type="ECO:0000256" key="5">
    <source>
        <dbReference type="ARBA" id="ARBA00035244"/>
    </source>
</evidence>
<evidence type="ECO:0000256" key="3">
    <source>
        <dbReference type="ARBA" id="ARBA00022980"/>
    </source>
</evidence>
<dbReference type="PANTHER" id="PTHR10746:SF6">
    <property type="entry name" value="LARGE RIBOSOMAL SUBUNIT PROTEIN UL4M"/>
    <property type="match status" value="1"/>
</dbReference>
<dbReference type="GO" id="GO:1990904">
    <property type="term" value="C:ribonucleoprotein complex"/>
    <property type="evidence" value="ECO:0007669"/>
    <property type="project" value="UniProtKB-KW"/>
</dbReference>
<comment type="function">
    <text evidence="6">Forms part of the polypeptide exit tunnel.</text>
</comment>
<dbReference type="HAMAP" id="MF_01328_B">
    <property type="entry name" value="Ribosomal_uL4_B"/>
    <property type="match status" value="1"/>
</dbReference>
<organism evidence="8 9">
    <name type="scientific">Nosocomiicoccus ampullae</name>
    <dbReference type="NCBI Taxonomy" id="489910"/>
    <lineage>
        <taxon>Bacteria</taxon>
        <taxon>Bacillati</taxon>
        <taxon>Bacillota</taxon>
        <taxon>Bacilli</taxon>
        <taxon>Bacillales</taxon>
        <taxon>Staphylococcaceae</taxon>
        <taxon>Nosocomiicoccus</taxon>
    </lineage>
</organism>
<comment type="caution">
    <text evidence="8">The sequence shown here is derived from an EMBL/GenBank/DDBJ whole genome shotgun (WGS) entry which is preliminary data.</text>
</comment>
<evidence type="ECO:0000256" key="7">
    <source>
        <dbReference type="SAM" id="MobiDB-lite"/>
    </source>
</evidence>
<dbReference type="Proteomes" id="UP000579136">
    <property type="component" value="Unassembled WGS sequence"/>
</dbReference>
<dbReference type="InterPro" id="IPR002136">
    <property type="entry name" value="Ribosomal_uL4"/>
</dbReference>
<sequence>MASVDVLSIDGSKVKSIDLNEEIFGIEPNQHALFEAVMLQRASLRQGTHKVKNRGEVRGGGRKPFRQKGTGNARQGSIREPHMRGGGVVFGPTPRDHSVKMPRKMRRLALRSALSSKANEEALTVVDALSFDAPKTKELVKALDNLDAGRKTLIVLGEQDENVLKSGRNIPEVKVITASGLNVLDILSADRVIFTEDAITKAGEVLL</sequence>
<keyword evidence="3 6" id="KW-0689">Ribosomal protein</keyword>
<keyword evidence="6" id="KW-0694">RNA-binding</keyword>
<evidence type="ECO:0000256" key="6">
    <source>
        <dbReference type="HAMAP-Rule" id="MF_01328"/>
    </source>
</evidence>
<dbReference type="GO" id="GO:0019843">
    <property type="term" value="F:rRNA binding"/>
    <property type="evidence" value="ECO:0007669"/>
    <property type="project" value="UniProtKB-UniRule"/>
</dbReference>
<proteinExistence type="inferred from homology"/>
<dbReference type="GO" id="GO:0005840">
    <property type="term" value="C:ribosome"/>
    <property type="evidence" value="ECO:0007669"/>
    <property type="project" value="UniProtKB-KW"/>
</dbReference>
<reference evidence="8 9" key="1">
    <citation type="submission" date="2020-08" db="EMBL/GenBank/DDBJ databases">
        <title>Genomic Encyclopedia of Type Strains, Phase IV (KMG-IV): sequencing the most valuable type-strain genomes for metagenomic binning, comparative biology and taxonomic classification.</title>
        <authorList>
            <person name="Goeker M."/>
        </authorList>
    </citation>
    <scope>NUCLEOTIDE SEQUENCE [LARGE SCALE GENOMIC DNA]</scope>
    <source>
        <strain evidence="8 9">DSM 19163</strain>
    </source>
</reference>
<dbReference type="InterPro" id="IPR023574">
    <property type="entry name" value="Ribosomal_uL4_dom_sf"/>
</dbReference>
<protein>
    <recommendedName>
        <fullName evidence="5 6">Large ribosomal subunit protein uL4</fullName>
    </recommendedName>
</protein>
<evidence type="ECO:0000256" key="4">
    <source>
        <dbReference type="ARBA" id="ARBA00023274"/>
    </source>
</evidence>
<evidence type="ECO:0000256" key="1">
    <source>
        <dbReference type="ARBA" id="ARBA00010528"/>
    </source>
</evidence>
<dbReference type="NCBIfam" id="TIGR03953">
    <property type="entry name" value="rplD_bact"/>
    <property type="match status" value="1"/>
</dbReference>
<comment type="function">
    <text evidence="6">One of the primary rRNA binding proteins, this protein initially binds near the 5'-end of the 23S rRNA. It is important during the early stages of 50S assembly. It makes multiple contacts with different domains of the 23S rRNA in the assembled 50S subunit and ribosome.</text>
</comment>
<dbReference type="Pfam" id="PF00573">
    <property type="entry name" value="Ribosomal_L4"/>
    <property type="match status" value="1"/>
</dbReference>
<gene>
    <name evidence="6" type="primary">rplD</name>
    <name evidence="8" type="ORF">HNQ45_000436</name>
</gene>
<dbReference type="RefSeq" id="WP_183672983.1">
    <property type="nucleotide sequence ID" value="NZ_CBCRYX010000001.1"/>
</dbReference>